<dbReference type="Gene3D" id="3.40.50.150">
    <property type="entry name" value="Vaccinia Virus protein VP39"/>
    <property type="match status" value="1"/>
</dbReference>
<protein>
    <recommendedName>
        <fullName evidence="7">rRNA adenine N(6)-methyltransferase</fullName>
        <ecNumber evidence="7">2.1.1.-</ecNumber>
    </recommendedName>
</protein>
<dbReference type="InterPro" id="IPR011530">
    <property type="entry name" value="rRNA_adenine_dimethylase"/>
</dbReference>
<dbReference type="PROSITE" id="PS51689">
    <property type="entry name" value="SAM_RNA_A_N6_MT"/>
    <property type="match status" value="1"/>
</dbReference>
<feature type="binding site" evidence="6">
    <location>
        <position position="43"/>
    </location>
    <ligand>
        <name>S-adenosyl-L-methionine</name>
        <dbReference type="ChEBI" id="CHEBI:59789"/>
    </ligand>
</feature>
<dbReference type="PANTHER" id="PTHR11727">
    <property type="entry name" value="DIMETHYLADENOSINE TRANSFERASE"/>
    <property type="match status" value="1"/>
</dbReference>
<dbReference type="InterPro" id="IPR020598">
    <property type="entry name" value="rRNA_Ade_methylase_Trfase_N"/>
</dbReference>
<evidence type="ECO:0000256" key="4">
    <source>
        <dbReference type="ARBA" id="ARBA00022691"/>
    </source>
</evidence>
<evidence type="ECO:0000313" key="10">
    <source>
        <dbReference type="EMBL" id="KAG5186963.1"/>
    </source>
</evidence>
<keyword evidence="3 6" id="KW-0808">Transferase</keyword>
<dbReference type="SUPFAM" id="SSF53335">
    <property type="entry name" value="S-adenosyl-L-methionine-dependent methyltransferases"/>
    <property type="match status" value="1"/>
</dbReference>
<feature type="compositionally biased region" description="Low complexity" evidence="8">
    <location>
        <begin position="232"/>
        <end position="241"/>
    </location>
</feature>
<dbReference type="InterPro" id="IPR029063">
    <property type="entry name" value="SAM-dependent_MTases_sf"/>
</dbReference>
<evidence type="ECO:0000256" key="6">
    <source>
        <dbReference type="PROSITE-ProRule" id="PRU01026"/>
    </source>
</evidence>
<dbReference type="EMBL" id="JAFCMP010000100">
    <property type="protein sequence ID" value="KAG5186963.1"/>
    <property type="molecule type" value="Genomic_DNA"/>
</dbReference>
<reference evidence="10" key="1">
    <citation type="submission" date="2021-02" db="EMBL/GenBank/DDBJ databases">
        <title>First Annotated Genome of the Yellow-green Alga Tribonema minus.</title>
        <authorList>
            <person name="Mahan K.M."/>
        </authorList>
    </citation>
    <scope>NUCLEOTIDE SEQUENCE</scope>
    <source>
        <strain evidence="10">UTEX B ZZ1240</strain>
    </source>
</reference>
<accession>A0A835ZDH2</accession>
<dbReference type="GO" id="GO:0000179">
    <property type="term" value="F:rRNA (adenine-N6,N6-)-dimethyltransferase activity"/>
    <property type="evidence" value="ECO:0007669"/>
    <property type="project" value="UniProtKB-UniRule"/>
</dbReference>
<feature type="domain" description="Ribosomal RNA adenine methylase transferase N-terminal" evidence="9">
    <location>
        <begin position="2"/>
        <end position="171"/>
    </location>
</feature>
<dbReference type="Pfam" id="PF00398">
    <property type="entry name" value="RrnaAD"/>
    <property type="match status" value="1"/>
</dbReference>
<proteinExistence type="inferred from homology"/>
<dbReference type="PANTHER" id="PTHR11727:SF7">
    <property type="entry name" value="DIMETHYLADENOSINE TRANSFERASE-RELATED"/>
    <property type="match status" value="1"/>
</dbReference>
<feature type="region of interest" description="Disordered" evidence="8">
    <location>
        <begin position="220"/>
        <end position="252"/>
    </location>
</feature>
<evidence type="ECO:0000256" key="2">
    <source>
        <dbReference type="ARBA" id="ARBA00022603"/>
    </source>
</evidence>
<keyword evidence="2 6" id="KW-0489">Methyltransferase</keyword>
<keyword evidence="11" id="KW-1185">Reference proteome</keyword>
<keyword evidence="5 6" id="KW-0694">RNA-binding</keyword>
<dbReference type="GO" id="GO:0003723">
    <property type="term" value="F:RNA binding"/>
    <property type="evidence" value="ECO:0007669"/>
    <property type="project" value="UniProtKB-UniRule"/>
</dbReference>
<dbReference type="Gene3D" id="1.10.8.480">
    <property type="match status" value="1"/>
</dbReference>
<dbReference type="InterPro" id="IPR020596">
    <property type="entry name" value="rRNA_Ade_Mease_Trfase_CS"/>
</dbReference>
<dbReference type="FunFam" id="3.40.50.150:FF:000081">
    <property type="entry name" value="rRNA adenine N(6)-methyltransferase"/>
    <property type="match status" value="1"/>
</dbReference>
<keyword evidence="4 6" id="KW-0949">S-adenosyl-L-methionine</keyword>
<gene>
    <name evidence="10" type="ORF">JKP88DRAFT_193962</name>
</gene>
<comment type="caution">
    <text evidence="10">The sequence shown here is derived from an EMBL/GenBank/DDBJ whole genome shotgun (WGS) entry which is preliminary data.</text>
</comment>
<dbReference type="OrthoDB" id="74991at2759"/>
<evidence type="ECO:0000313" key="11">
    <source>
        <dbReference type="Proteomes" id="UP000664859"/>
    </source>
</evidence>
<sequence length="293" mass="32266">MIVQGIVDRAAIKASDVVLEIGPGTGNLTVQLLERAKKVIAVEYDKRMIREVLKRVEGSTSASKLQVIHGDVLKVALPFFDVLVANVPYNISSPLLFKLLAHRPMYRCAVIMFQEEFAMRLSARPGDDLYCRLSVNTQLLAKVDQLIKVGRNNFRPPPKVDSRVVRVELRNPPPPVNFTEWDGLVRLLFNRKNKTLHAVLCTKATLRLLEDNLKTYRAMQGTEDSGGGGGSSSAMAVDAADGSGGGSDGERVKTIVEEVLSRPEFKDKRASKMDQDDFLALLSAFNASGIHFS</sequence>
<organism evidence="10 11">
    <name type="scientific">Tribonema minus</name>
    <dbReference type="NCBI Taxonomy" id="303371"/>
    <lineage>
        <taxon>Eukaryota</taxon>
        <taxon>Sar</taxon>
        <taxon>Stramenopiles</taxon>
        <taxon>Ochrophyta</taxon>
        <taxon>PX clade</taxon>
        <taxon>Xanthophyceae</taxon>
        <taxon>Tribonematales</taxon>
        <taxon>Tribonemataceae</taxon>
        <taxon>Tribonema</taxon>
    </lineage>
</organism>
<dbReference type="Proteomes" id="UP000664859">
    <property type="component" value="Unassembled WGS sequence"/>
</dbReference>
<dbReference type="InterPro" id="IPR001737">
    <property type="entry name" value="KsgA/Erm"/>
</dbReference>
<keyword evidence="1 7" id="KW-0698">rRNA processing</keyword>
<feature type="binding site" evidence="6">
    <location>
        <position position="86"/>
    </location>
    <ligand>
        <name>S-adenosyl-L-methionine</name>
        <dbReference type="ChEBI" id="CHEBI:59789"/>
    </ligand>
</feature>
<dbReference type="EC" id="2.1.1.-" evidence="7"/>
<evidence type="ECO:0000256" key="3">
    <source>
        <dbReference type="ARBA" id="ARBA00022679"/>
    </source>
</evidence>
<evidence type="ECO:0000256" key="5">
    <source>
        <dbReference type="ARBA" id="ARBA00022884"/>
    </source>
</evidence>
<dbReference type="PROSITE" id="PS01131">
    <property type="entry name" value="RRNA_A_DIMETH"/>
    <property type="match status" value="1"/>
</dbReference>
<dbReference type="NCBIfam" id="TIGR00755">
    <property type="entry name" value="ksgA"/>
    <property type="match status" value="1"/>
</dbReference>
<comment type="similarity">
    <text evidence="6 7">Belongs to the class I-like SAM-binding methyltransferase superfamily. rRNA adenine N(6)-methyltransferase family.</text>
</comment>
<comment type="caution">
    <text evidence="6">Lacks conserved residue(s) required for the propagation of feature annotation.</text>
</comment>
<dbReference type="CDD" id="cd02440">
    <property type="entry name" value="AdoMet_MTases"/>
    <property type="match status" value="1"/>
</dbReference>
<dbReference type="SMART" id="SM00650">
    <property type="entry name" value="rADc"/>
    <property type="match status" value="1"/>
</dbReference>
<evidence type="ECO:0000259" key="9">
    <source>
        <dbReference type="SMART" id="SM00650"/>
    </source>
</evidence>
<dbReference type="AlphaFoldDB" id="A0A835ZDH2"/>
<evidence type="ECO:0000256" key="7">
    <source>
        <dbReference type="RuleBase" id="RU362106"/>
    </source>
</evidence>
<name>A0A835ZDH2_9STRA</name>
<feature type="binding site" evidence="6">
    <location>
        <position position="1"/>
    </location>
    <ligand>
        <name>S-adenosyl-L-methionine</name>
        <dbReference type="ChEBI" id="CHEBI:59789"/>
    </ligand>
</feature>
<evidence type="ECO:0000256" key="8">
    <source>
        <dbReference type="SAM" id="MobiDB-lite"/>
    </source>
</evidence>
<evidence type="ECO:0000256" key="1">
    <source>
        <dbReference type="ARBA" id="ARBA00022552"/>
    </source>
</evidence>
<feature type="binding site" evidence="6">
    <location>
        <position position="71"/>
    </location>
    <ligand>
        <name>S-adenosyl-L-methionine</name>
        <dbReference type="ChEBI" id="CHEBI:59789"/>
    </ligand>
</feature>
<feature type="binding site" evidence="6">
    <location>
        <position position="22"/>
    </location>
    <ligand>
        <name>S-adenosyl-L-methionine</name>
        <dbReference type="ChEBI" id="CHEBI:59789"/>
    </ligand>
</feature>